<feature type="domain" description="O-antigen ligase-related" evidence="6">
    <location>
        <begin position="193"/>
        <end position="298"/>
    </location>
</feature>
<evidence type="ECO:0000313" key="8">
    <source>
        <dbReference type="Proteomes" id="UP000001299"/>
    </source>
</evidence>
<feature type="transmembrane region" description="Helical" evidence="5">
    <location>
        <begin position="93"/>
        <end position="110"/>
    </location>
</feature>
<evidence type="ECO:0000259" key="6">
    <source>
        <dbReference type="Pfam" id="PF04932"/>
    </source>
</evidence>
<name>E0S187_BUTPB</name>
<organism evidence="7 8">
    <name type="scientific">Butyrivibrio proteoclasticus (strain ATCC 51982 / DSM 14932 / B316)</name>
    <name type="common">Clostridium proteoclasticum</name>
    <dbReference type="NCBI Taxonomy" id="515622"/>
    <lineage>
        <taxon>Bacteria</taxon>
        <taxon>Bacillati</taxon>
        <taxon>Bacillota</taxon>
        <taxon>Clostridia</taxon>
        <taxon>Lachnospirales</taxon>
        <taxon>Lachnospiraceae</taxon>
        <taxon>Butyrivibrio</taxon>
    </lineage>
</organism>
<keyword evidence="3 5" id="KW-1133">Transmembrane helix</keyword>
<dbReference type="RefSeq" id="WP_013280218.1">
    <property type="nucleotide sequence ID" value="NC_014387.1"/>
</dbReference>
<feature type="transmembrane region" description="Helical" evidence="5">
    <location>
        <begin position="185"/>
        <end position="202"/>
    </location>
</feature>
<dbReference type="AlphaFoldDB" id="E0S187"/>
<gene>
    <name evidence="7" type="ordered locus">bpr_I0819</name>
</gene>
<feature type="transmembrane region" description="Helical" evidence="5">
    <location>
        <begin position="122"/>
        <end position="141"/>
    </location>
</feature>
<evidence type="ECO:0000256" key="3">
    <source>
        <dbReference type="ARBA" id="ARBA00022989"/>
    </source>
</evidence>
<dbReference type="HOGENOM" id="CLU_705308_0_0_9"/>
<proteinExistence type="predicted"/>
<sequence length="391" mass="44179">MKVKKMEWPDILMALTIGIIVLAQIKWDYQPLIRKVMYAIWIICFAFLMLDRMRVKKTNFGILFLTSTVCIYVYCSVLDSIGGGMYSNSLMKAFMPISCFAYWLGVIVASGDMKETTIKVSLITYFISSTIFSIVLRIFFFSDISSWLSSNVYTYGVGKNQVGMVLASAALVGIVFVWPMCINIIEKVATVFGILLCYYGVALVQSRTAIIASFICISCYFYLQGKIKIRYVIPIVLIAIVAFTNDSIAMFWDHVFFISKYADKGSNAFFSGRLDSYKHALDLVKNDLLFGIGNYYVDCLYVQVLVEGGIIECLLVIPLVLFRLKNGFKYFVKNLSLNNLALVLAIYYFVTSFLEAQTPFGPGTSACIFWIVSGYVDVTKKNHFKKYMQAG</sequence>
<feature type="transmembrane region" description="Helical" evidence="5">
    <location>
        <begin position="231"/>
        <end position="252"/>
    </location>
</feature>
<dbReference type="InterPro" id="IPR007016">
    <property type="entry name" value="O-antigen_ligase-rel_domated"/>
</dbReference>
<feature type="transmembrane region" description="Helical" evidence="5">
    <location>
        <begin position="161"/>
        <end position="178"/>
    </location>
</feature>
<reference evidence="7 8" key="1">
    <citation type="journal article" date="2010" name="PLoS ONE">
        <title>The glycobiome of the rumen bacterium Butyrivibrio proteoclasticus B316(T) highlights adaptation to a polysaccharide-rich environment.</title>
        <authorList>
            <person name="Kelly W.J."/>
            <person name="Leahy S.C."/>
            <person name="Altermann E."/>
            <person name="Yeoman C.J."/>
            <person name="Dunne J.C."/>
            <person name="Kong Z."/>
            <person name="Pacheco D.M."/>
            <person name="Li D."/>
            <person name="Noel S.J."/>
            <person name="Moon C.D."/>
            <person name="Cookson A.L."/>
            <person name="Attwood G.T."/>
        </authorList>
    </citation>
    <scope>NUCLEOTIDE SEQUENCE [LARGE SCALE GENOMIC DNA]</scope>
    <source>
        <strain evidence="8">ATCC 51982 / DSM 14932 / B316</strain>
    </source>
</reference>
<feature type="transmembrane region" description="Helical" evidence="5">
    <location>
        <begin position="62"/>
        <end position="81"/>
    </location>
</feature>
<keyword evidence="8" id="KW-1185">Reference proteome</keyword>
<dbReference type="Pfam" id="PF04932">
    <property type="entry name" value="Wzy_C"/>
    <property type="match status" value="1"/>
</dbReference>
<keyword evidence="2 5" id="KW-0812">Transmembrane</keyword>
<evidence type="ECO:0000256" key="5">
    <source>
        <dbReference type="SAM" id="Phobius"/>
    </source>
</evidence>
<feature type="transmembrane region" description="Helical" evidence="5">
    <location>
        <begin position="336"/>
        <end position="354"/>
    </location>
</feature>
<dbReference type="GO" id="GO:0016020">
    <property type="term" value="C:membrane"/>
    <property type="evidence" value="ECO:0007669"/>
    <property type="project" value="UniProtKB-SubCell"/>
</dbReference>
<dbReference type="Proteomes" id="UP000001299">
    <property type="component" value="Chromosome 1"/>
</dbReference>
<evidence type="ECO:0000256" key="1">
    <source>
        <dbReference type="ARBA" id="ARBA00004141"/>
    </source>
</evidence>
<protein>
    <submittedName>
        <fullName evidence="7">Polysaccharide biosynthesis protein</fullName>
    </submittedName>
</protein>
<evidence type="ECO:0000256" key="2">
    <source>
        <dbReference type="ARBA" id="ARBA00022692"/>
    </source>
</evidence>
<dbReference type="eggNOG" id="ENOG5033FJZ">
    <property type="taxonomic scope" value="Bacteria"/>
</dbReference>
<feature type="transmembrane region" description="Helical" evidence="5">
    <location>
        <begin position="33"/>
        <end position="50"/>
    </location>
</feature>
<accession>E0S187</accession>
<feature type="transmembrane region" description="Helical" evidence="5">
    <location>
        <begin position="208"/>
        <end position="224"/>
    </location>
</feature>
<feature type="transmembrane region" description="Helical" evidence="5">
    <location>
        <begin position="360"/>
        <end position="378"/>
    </location>
</feature>
<comment type="subcellular location">
    <subcellularLocation>
        <location evidence="1">Membrane</location>
        <topology evidence="1">Multi-pass membrane protein</topology>
    </subcellularLocation>
</comment>
<dbReference type="KEGG" id="bpb:bpr_I0819"/>
<keyword evidence="4 5" id="KW-0472">Membrane</keyword>
<feature type="transmembrane region" description="Helical" evidence="5">
    <location>
        <begin position="300"/>
        <end position="324"/>
    </location>
</feature>
<evidence type="ECO:0000313" key="7">
    <source>
        <dbReference type="EMBL" id="ADL33562.1"/>
    </source>
</evidence>
<evidence type="ECO:0000256" key="4">
    <source>
        <dbReference type="ARBA" id="ARBA00023136"/>
    </source>
</evidence>
<dbReference type="EMBL" id="CP001810">
    <property type="protein sequence ID" value="ADL33562.1"/>
    <property type="molecule type" value="Genomic_DNA"/>
</dbReference>
<dbReference type="STRING" id="515622.bpr_I0819"/>